<dbReference type="Pfam" id="PF13508">
    <property type="entry name" value="Acetyltransf_7"/>
    <property type="match status" value="1"/>
</dbReference>
<dbReference type="RefSeq" id="WP_189000028.1">
    <property type="nucleotide sequence ID" value="NZ_BMOU01000005.1"/>
</dbReference>
<evidence type="ECO:0000259" key="1">
    <source>
        <dbReference type="PROSITE" id="PS51186"/>
    </source>
</evidence>
<dbReference type="SUPFAM" id="SSF55729">
    <property type="entry name" value="Acyl-CoA N-acyltransferases (Nat)"/>
    <property type="match status" value="1"/>
</dbReference>
<proteinExistence type="predicted"/>
<organism evidence="2 3">
    <name type="scientific">Haloarcula pellucida</name>
    <dbReference type="NCBI Taxonomy" id="1427151"/>
    <lineage>
        <taxon>Archaea</taxon>
        <taxon>Methanobacteriati</taxon>
        <taxon>Methanobacteriota</taxon>
        <taxon>Stenosarchaea group</taxon>
        <taxon>Halobacteria</taxon>
        <taxon>Halobacteriales</taxon>
        <taxon>Haloarculaceae</taxon>
        <taxon>Haloarcula</taxon>
    </lineage>
</organism>
<feature type="domain" description="N-acetyltransferase" evidence="1">
    <location>
        <begin position="1"/>
        <end position="143"/>
    </location>
</feature>
<comment type="caution">
    <text evidence="2">The sequence shown here is derived from an EMBL/GenBank/DDBJ whole genome shotgun (WGS) entry which is preliminary data.</text>
</comment>
<keyword evidence="2" id="KW-0808">Transferase</keyword>
<reference evidence="2" key="1">
    <citation type="journal article" date="2014" name="Int. J. Syst. Evol. Microbiol.">
        <title>Complete genome sequence of Corynebacterium casei LMG S-19264T (=DSM 44701T), isolated from a smear-ripened cheese.</title>
        <authorList>
            <consortium name="US DOE Joint Genome Institute (JGI-PGF)"/>
            <person name="Walter F."/>
            <person name="Albersmeier A."/>
            <person name="Kalinowski J."/>
            <person name="Ruckert C."/>
        </authorList>
    </citation>
    <scope>NUCLEOTIDE SEQUENCE</scope>
    <source>
        <strain evidence="2">JCM 17820</strain>
    </source>
</reference>
<dbReference type="InterPro" id="IPR000182">
    <property type="entry name" value="GNAT_dom"/>
</dbReference>
<evidence type="ECO:0000313" key="3">
    <source>
        <dbReference type="Proteomes" id="UP000605784"/>
    </source>
</evidence>
<dbReference type="Gene3D" id="3.40.630.30">
    <property type="match status" value="1"/>
</dbReference>
<gene>
    <name evidence="2" type="ORF">GCM10009030_31150</name>
</gene>
<dbReference type="AlphaFoldDB" id="A0A830GNT7"/>
<name>A0A830GNT7_9EURY</name>
<dbReference type="Proteomes" id="UP000605784">
    <property type="component" value="Unassembled WGS sequence"/>
</dbReference>
<dbReference type="EMBL" id="BMOU01000005">
    <property type="protein sequence ID" value="GGN99523.1"/>
    <property type="molecule type" value="Genomic_DNA"/>
</dbReference>
<evidence type="ECO:0000313" key="2">
    <source>
        <dbReference type="EMBL" id="GGN99523.1"/>
    </source>
</evidence>
<dbReference type="PROSITE" id="PS51186">
    <property type="entry name" value="GNAT"/>
    <property type="match status" value="1"/>
</dbReference>
<keyword evidence="3" id="KW-1185">Reference proteome</keyword>
<reference evidence="2" key="2">
    <citation type="submission" date="2020-09" db="EMBL/GenBank/DDBJ databases">
        <authorList>
            <person name="Sun Q."/>
            <person name="Ohkuma M."/>
        </authorList>
    </citation>
    <scope>NUCLEOTIDE SEQUENCE</scope>
    <source>
        <strain evidence="2">JCM 17820</strain>
    </source>
</reference>
<dbReference type="GO" id="GO:0016747">
    <property type="term" value="F:acyltransferase activity, transferring groups other than amino-acyl groups"/>
    <property type="evidence" value="ECO:0007669"/>
    <property type="project" value="InterPro"/>
</dbReference>
<accession>A0A830GNT7</accession>
<protein>
    <submittedName>
        <fullName evidence="2">N-acetyltransferase</fullName>
    </submittedName>
</protein>
<sequence>MFVRDATVADLPDVMNVLDGAALSIDVETVRASIAEDGALVACEGGERTRSDERASGPRAPADGERVLGALVLDDEHVAAVAVRRRRRGQGIGTALVEAAVERRGRLTAAFDADVKPFYEGLGFTVEAVDEAGRWRGTRSTDG</sequence>
<dbReference type="InterPro" id="IPR016181">
    <property type="entry name" value="Acyl_CoA_acyltransferase"/>
</dbReference>